<accession>A0ABU8ZKT6</accession>
<gene>
    <name evidence="1" type="ORF">V8P97_00045</name>
</gene>
<name>A0ABU8ZKT6_9BIFI</name>
<sequence length="177" mass="19975">MKGQDDDRSAGWDDRPAVEVLGLDQRRLPSLVFEEYTRRAATWKNLQEREEEAWYDFGKPGRDPQRLGSVTSLLAASGRWGPHLKMARLRNRWDTVVGPAIAAHSHVASYREGVLTIQAETTAWATQLTYLVPQLKGKIVERLGMPVTEVKVTGPHTYSFRRGPYDPPGRGVRDTYG</sequence>
<proteinExistence type="predicted"/>
<organism evidence="1 2">
    <name type="scientific">Bifidobacterium favimelis</name>
    <dbReference type="NCBI Taxonomy" id="3122979"/>
    <lineage>
        <taxon>Bacteria</taxon>
        <taxon>Bacillati</taxon>
        <taxon>Actinomycetota</taxon>
        <taxon>Actinomycetes</taxon>
        <taxon>Bifidobacteriales</taxon>
        <taxon>Bifidobacteriaceae</taxon>
        <taxon>Bifidobacterium</taxon>
    </lineage>
</organism>
<keyword evidence="2" id="KW-1185">Reference proteome</keyword>
<evidence type="ECO:0000313" key="2">
    <source>
        <dbReference type="Proteomes" id="UP001373159"/>
    </source>
</evidence>
<protein>
    <submittedName>
        <fullName evidence="1">DciA family protein</fullName>
    </submittedName>
</protein>
<dbReference type="PANTHER" id="PTHR36456:SF1">
    <property type="entry name" value="UPF0232 PROTEIN SCO3875"/>
    <property type="match status" value="1"/>
</dbReference>
<reference evidence="1 2" key="1">
    <citation type="submission" date="2024-02" db="EMBL/GenBank/DDBJ databases">
        <title>Bifidobacterium honeyensis sp. nov., isolated from the comb honey.</title>
        <authorList>
            <person name="Liu W."/>
            <person name="Li Y."/>
        </authorList>
    </citation>
    <scope>NUCLEOTIDE SEQUENCE [LARGE SCALE GENOMIC DNA]</scope>
    <source>
        <strain evidence="1 2">IMAU50988</strain>
    </source>
</reference>
<comment type="caution">
    <text evidence="1">The sequence shown here is derived from an EMBL/GenBank/DDBJ whole genome shotgun (WGS) entry which is preliminary data.</text>
</comment>
<dbReference type="Proteomes" id="UP001373159">
    <property type="component" value="Unassembled WGS sequence"/>
</dbReference>
<dbReference type="Pfam" id="PF05258">
    <property type="entry name" value="DciA"/>
    <property type="match status" value="1"/>
</dbReference>
<dbReference type="EMBL" id="JBANBB010000001">
    <property type="protein sequence ID" value="MEK0305875.1"/>
    <property type="molecule type" value="Genomic_DNA"/>
</dbReference>
<dbReference type="RefSeq" id="WP_340468432.1">
    <property type="nucleotide sequence ID" value="NZ_JBANBB010000001.1"/>
</dbReference>
<dbReference type="InterPro" id="IPR007922">
    <property type="entry name" value="DciA-like"/>
</dbReference>
<dbReference type="PANTHER" id="PTHR36456">
    <property type="entry name" value="UPF0232 PROTEIN SCO3875"/>
    <property type="match status" value="1"/>
</dbReference>
<evidence type="ECO:0000313" key="1">
    <source>
        <dbReference type="EMBL" id="MEK0305875.1"/>
    </source>
</evidence>